<organism evidence="9 10">
    <name type="scientific">Hypsibius exemplaris</name>
    <name type="common">Freshwater tardigrade</name>
    <dbReference type="NCBI Taxonomy" id="2072580"/>
    <lineage>
        <taxon>Eukaryota</taxon>
        <taxon>Metazoa</taxon>
        <taxon>Ecdysozoa</taxon>
        <taxon>Tardigrada</taxon>
        <taxon>Eutardigrada</taxon>
        <taxon>Parachela</taxon>
        <taxon>Hypsibioidea</taxon>
        <taxon>Hypsibiidae</taxon>
        <taxon>Hypsibius</taxon>
    </lineage>
</organism>
<feature type="domain" description="C3H1-type" evidence="8">
    <location>
        <begin position="306"/>
        <end position="333"/>
    </location>
</feature>
<keyword evidence="10" id="KW-1185">Reference proteome</keyword>
<feature type="compositionally biased region" description="Gly residues" evidence="7">
    <location>
        <begin position="194"/>
        <end position="203"/>
    </location>
</feature>
<dbReference type="PANTHER" id="PTHR13119:SF12">
    <property type="entry name" value="PROTEIN SUPPRESSOR OF SABLE"/>
    <property type="match status" value="1"/>
</dbReference>
<feature type="compositionally biased region" description="Acidic residues" evidence="7">
    <location>
        <begin position="14"/>
        <end position="31"/>
    </location>
</feature>
<keyword evidence="2 6" id="KW-0479">Metal-binding</keyword>
<feature type="compositionally biased region" description="Low complexity" evidence="7">
    <location>
        <begin position="559"/>
        <end position="576"/>
    </location>
</feature>
<keyword evidence="5 6" id="KW-0862">Zinc</keyword>
<keyword evidence="1" id="KW-0597">Phosphoprotein</keyword>
<feature type="zinc finger region" description="C3H1-type" evidence="6">
    <location>
        <begin position="335"/>
        <end position="362"/>
    </location>
</feature>
<protein>
    <submittedName>
        <fullName evidence="9">Zinc finger CCCH domain-containing protein 6</fullName>
    </submittedName>
</protein>
<dbReference type="InterPro" id="IPR036855">
    <property type="entry name" value="Znf_CCCH_sf"/>
</dbReference>
<feature type="compositionally biased region" description="Basic and acidic residues" evidence="7">
    <location>
        <begin position="225"/>
        <end position="250"/>
    </location>
</feature>
<evidence type="ECO:0000256" key="3">
    <source>
        <dbReference type="ARBA" id="ARBA00022737"/>
    </source>
</evidence>
<proteinExistence type="predicted"/>
<evidence type="ECO:0000256" key="7">
    <source>
        <dbReference type="SAM" id="MobiDB-lite"/>
    </source>
</evidence>
<dbReference type="Pfam" id="PF00642">
    <property type="entry name" value="zf-CCCH"/>
    <property type="match status" value="1"/>
</dbReference>
<gene>
    <name evidence="9" type="ORF">BV898_08116</name>
</gene>
<feature type="domain" description="C3H1-type" evidence="8">
    <location>
        <begin position="335"/>
        <end position="362"/>
    </location>
</feature>
<comment type="caution">
    <text evidence="9">The sequence shown here is derived from an EMBL/GenBank/DDBJ whole genome shotgun (WGS) entry which is preliminary data.</text>
</comment>
<feature type="compositionally biased region" description="Basic and acidic residues" evidence="7">
    <location>
        <begin position="68"/>
        <end position="84"/>
    </location>
</feature>
<dbReference type="Pfam" id="PF14608">
    <property type="entry name" value="zf-CCCH_2"/>
    <property type="match status" value="1"/>
</dbReference>
<feature type="compositionally biased region" description="Basic and acidic residues" evidence="7">
    <location>
        <begin position="298"/>
        <end position="308"/>
    </location>
</feature>
<dbReference type="SMART" id="SM00356">
    <property type="entry name" value="ZnF_C3H1"/>
    <property type="match status" value="3"/>
</dbReference>
<evidence type="ECO:0000256" key="1">
    <source>
        <dbReference type="ARBA" id="ARBA00022553"/>
    </source>
</evidence>
<feature type="region of interest" description="Disordered" evidence="7">
    <location>
        <begin position="598"/>
        <end position="662"/>
    </location>
</feature>
<feature type="domain" description="C3H1-type" evidence="8">
    <location>
        <begin position="363"/>
        <end position="386"/>
    </location>
</feature>
<feature type="region of interest" description="Disordered" evidence="7">
    <location>
        <begin position="403"/>
        <end position="579"/>
    </location>
</feature>
<dbReference type="GO" id="GO:0003723">
    <property type="term" value="F:RNA binding"/>
    <property type="evidence" value="ECO:0007669"/>
    <property type="project" value="InterPro"/>
</dbReference>
<evidence type="ECO:0000256" key="5">
    <source>
        <dbReference type="ARBA" id="ARBA00022833"/>
    </source>
</evidence>
<dbReference type="GO" id="GO:0008270">
    <property type="term" value="F:zinc ion binding"/>
    <property type="evidence" value="ECO:0007669"/>
    <property type="project" value="UniProtKB-KW"/>
</dbReference>
<feature type="compositionally biased region" description="Basic residues" evidence="7">
    <location>
        <begin position="1010"/>
        <end position="1019"/>
    </location>
</feature>
<feature type="zinc finger region" description="C3H1-type" evidence="6">
    <location>
        <begin position="306"/>
        <end position="333"/>
    </location>
</feature>
<evidence type="ECO:0000256" key="4">
    <source>
        <dbReference type="ARBA" id="ARBA00022771"/>
    </source>
</evidence>
<dbReference type="AlphaFoldDB" id="A0A1W0WRJ5"/>
<evidence type="ECO:0000313" key="9">
    <source>
        <dbReference type="EMBL" id="OQV17820.1"/>
    </source>
</evidence>
<dbReference type="PROSITE" id="PS50103">
    <property type="entry name" value="ZF_C3H1"/>
    <property type="match status" value="3"/>
</dbReference>
<dbReference type="PANTHER" id="PTHR13119">
    <property type="entry name" value="ZINC FINGER CCCH DOMAIN-CONTAINING PROTEI"/>
    <property type="match status" value="1"/>
</dbReference>
<feature type="region of interest" description="Disordered" evidence="7">
    <location>
        <begin position="1"/>
        <end position="308"/>
    </location>
</feature>
<reference evidence="10" key="1">
    <citation type="submission" date="2017-01" db="EMBL/GenBank/DDBJ databases">
        <title>Comparative genomics of anhydrobiosis in the tardigrade Hypsibius dujardini.</title>
        <authorList>
            <person name="Yoshida Y."/>
            <person name="Koutsovoulos G."/>
            <person name="Laetsch D."/>
            <person name="Stevens L."/>
            <person name="Kumar S."/>
            <person name="Horikawa D."/>
            <person name="Ishino K."/>
            <person name="Komine S."/>
            <person name="Tomita M."/>
            <person name="Blaxter M."/>
            <person name="Arakawa K."/>
        </authorList>
    </citation>
    <scope>NUCLEOTIDE SEQUENCE [LARGE SCALE GENOMIC DNA]</scope>
    <source>
        <strain evidence="10">Z151</strain>
    </source>
</reference>
<dbReference type="OrthoDB" id="411372at2759"/>
<evidence type="ECO:0000259" key="8">
    <source>
        <dbReference type="PROSITE" id="PS50103"/>
    </source>
</evidence>
<keyword evidence="4 6" id="KW-0863">Zinc-finger</keyword>
<evidence type="ECO:0000313" key="10">
    <source>
        <dbReference type="Proteomes" id="UP000192578"/>
    </source>
</evidence>
<sequence length="1019" mass="113126">MSEGGLESEKPLDVEDGEIAESGEEQSDGEAEAAVTKAPTAVRSGKSPSKSPKKSGSNSKRSGDGPTDENRLDESASNANERRNGRSKKSDRKRSGHDDGEGRGKGKRKRTEPPTEASFEDELTAYQKLTAYQNSQRDRRRSREPAINVEGPLVHPAHHPPVHRQPSPGRPRNGPRRDRDGPPHRGGPPHHRGGGPSHRGGGPSHRRDGQFPSPRPDGDFPPPQRDADFPPPRRDGGGDFPPPRREEDFPHQGPPRQQEGDFPPSRPDGGDFPPPHRRDFPNHQRGGPHHQQRGGSRGKPDIPPPKEKRVPCKFFLEGRCRHGDTCPFSHNVPQTRKLEACKFYTGGHCQKGDGCVYMHGDFPCKFYHTGQQCYSGDNCKFSHANLTQDGRVALERFLEKDGKGHQIRFMRGDRPPSPNRMGGAGNNNNHHNHPQQYGQDDGRGYNGPQDDSRFRPLLPTPDPRGPGTEDNRRRRPDFFRETMPEDFRPEHDGPHGVESFNRNGFPVQETDFHHHDQHHQHHVQGQGHPQHEHHQEHHPQQPPAHRPFSGPPDDFHYRNGGSPPGSHHSSSSQQNGAEKEVPKLFARLQQRAQLMQQPEQGFDNGQTGGGDQPEEEYEARRLSIDEPSGSHGPEQVQPPRKFNLPPASELWTGSDDEDDAGDQNLAESLKRLQQRPDRNPWADSVQEDFFPEDGYDENDIGTVTFFPSAEEQANRGKCLLPIPSEHEYFPTTLPNHPGGGYPPGLNHNQYGGPPGPPYHGPPQGMPIHHGAGGVHDPNQQYYEEEQQQWYNEMGHEQQPAPYIPDPYNNMAPTPFGAPSAGGMPPSAVMDPRHHRGVGVGMLSPPGGDFGASQPEPPTTTATGQTLEDVMQQLARKLNAAAPRTTVVVPEFDGAFSRNIDPPLYRLERIHIPKASPKGVFERLIAYRTVDELSKDPRIAVMMKALQPMEEEKPVVVVVSVPAPAVKTEPVEATTTESKSQASQEFDAFTAMLSQHLKRRETDEEAGRSSPGKRPRKLTT</sequence>
<feature type="compositionally biased region" description="Pro residues" evidence="7">
    <location>
        <begin position="213"/>
        <end position="224"/>
    </location>
</feature>
<feature type="compositionally biased region" description="Polar residues" evidence="7">
    <location>
        <begin position="972"/>
        <end position="983"/>
    </location>
</feature>
<feature type="compositionally biased region" description="Basic and acidic residues" evidence="7">
    <location>
        <begin position="403"/>
        <end position="414"/>
    </location>
</feature>
<feature type="region of interest" description="Disordered" evidence="7">
    <location>
        <begin position="814"/>
        <end position="862"/>
    </location>
</feature>
<keyword evidence="3" id="KW-0677">Repeat</keyword>
<dbReference type="Proteomes" id="UP000192578">
    <property type="component" value="Unassembled WGS sequence"/>
</dbReference>
<feature type="zinc finger region" description="C3H1-type" evidence="6">
    <location>
        <begin position="363"/>
        <end position="386"/>
    </location>
</feature>
<feature type="compositionally biased region" description="Low complexity" evidence="7">
    <location>
        <begin position="43"/>
        <end position="60"/>
    </location>
</feature>
<feature type="compositionally biased region" description="Basic and acidic residues" evidence="7">
    <location>
        <begin position="529"/>
        <end position="539"/>
    </location>
</feature>
<dbReference type="InterPro" id="IPR000571">
    <property type="entry name" value="Znf_CCCH"/>
</dbReference>
<dbReference type="GO" id="GO:0005634">
    <property type="term" value="C:nucleus"/>
    <property type="evidence" value="ECO:0007669"/>
    <property type="project" value="TreeGrafter"/>
</dbReference>
<feature type="compositionally biased region" description="Basic and acidic residues" evidence="7">
    <location>
        <begin position="467"/>
        <end position="495"/>
    </location>
</feature>
<evidence type="ECO:0000256" key="2">
    <source>
        <dbReference type="ARBA" id="ARBA00022723"/>
    </source>
</evidence>
<feature type="compositionally biased region" description="Basic residues" evidence="7">
    <location>
        <begin position="85"/>
        <end position="95"/>
    </location>
</feature>
<dbReference type="InterPro" id="IPR045124">
    <property type="entry name" value="Su(sable)-like"/>
</dbReference>
<dbReference type="Pfam" id="PF22623">
    <property type="entry name" value="zf-CCCH_9"/>
    <property type="match status" value="1"/>
</dbReference>
<accession>A0A1W0WRJ5</accession>
<feature type="region of interest" description="Disordered" evidence="7">
    <location>
        <begin position="967"/>
        <end position="1019"/>
    </location>
</feature>
<dbReference type="EMBL" id="MTYJ01000056">
    <property type="protein sequence ID" value="OQV17820.1"/>
    <property type="molecule type" value="Genomic_DNA"/>
</dbReference>
<name>A0A1W0WRJ5_HYPEX</name>
<evidence type="ECO:0000256" key="6">
    <source>
        <dbReference type="PROSITE-ProRule" id="PRU00723"/>
    </source>
</evidence>
<dbReference type="GO" id="GO:0045892">
    <property type="term" value="P:negative regulation of DNA-templated transcription"/>
    <property type="evidence" value="ECO:0007669"/>
    <property type="project" value="InterPro"/>
</dbReference>
<dbReference type="SUPFAM" id="SSF90229">
    <property type="entry name" value="CCCH zinc finger"/>
    <property type="match status" value="3"/>
</dbReference>
<dbReference type="InterPro" id="IPR054361">
    <property type="entry name" value="Znf-CCCH_ZC3H4/6/8"/>
</dbReference>
<dbReference type="Gene3D" id="4.10.1000.10">
    <property type="entry name" value="Zinc finger, CCCH-type"/>
    <property type="match status" value="1"/>
</dbReference>